<dbReference type="Pfam" id="PF24175">
    <property type="entry name" value="SU10_adaptor"/>
    <property type="match status" value="1"/>
</dbReference>
<evidence type="ECO:0000313" key="2">
    <source>
        <dbReference type="Proteomes" id="UP000228987"/>
    </source>
</evidence>
<dbReference type="InterPro" id="IPR056209">
    <property type="entry name" value="SU10_adaptor"/>
</dbReference>
<comment type="caution">
    <text evidence="1">The sequence shown here is derived from an EMBL/GenBank/DDBJ whole genome shotgun (WGS) entry which is preliminary data.</text>
</comment>
<name>A0A2A5C5V6_9GAMM</name>
<organism evidence="1 2">
    <name type="scientific">SAR86 cluster bacterium</name>
    <dbReference type="NCBI Taxonomy" id="2030880"/>
    <lineage>
        <taxon>Bacteria</taxon>
        <taxon>Pseudomonadati</taxon>
        <taxon>Pseudomonadota</taxon>
        <taxon>Gammaproteobacteria</taxon>
        <taxon>SAR86 cluster</taxon>
    </lineage>
</organism>
<proteinExistence type="predicted"/>
<gene>
    <name evidence="1" type="ORF">COA71_14600</name>
</gene>
<protein>
    <submittedName>
        <fullName evidence="1">Uncharacterized protein</fullName>
    </submittedName>
</protein>
<reference evidence="2" key="1">
    <citation type="submission" date="2017-08" db="EMBL/GenBank/DDBJ databases">
        <title>A dynamic microbial community with high functional redundancy inhabits the cold, oxic subseafloor aquifer.</title>
        <authorList>
            <person name="Tully B.J."/>
            <person name="Wheat C.G."/>
            <person name="Glazer B.T."/>
            <person name="Huber J.A."/>
        </authorList>
    </citation>
    <scope>NUCLEOTIDE SEQUENCE [LARGE SCALE GENOMIC DNA]</scope>
</reference>
<evidence type="ECO:0000313" key="1">
    <source>
        <dbReference type="EMBL" id="PCJ39143.1"/>
    </source>
</evidence>
<dbReference type="AlphaFoldDB" id="A0A2A5C5V6"/>
<sequence>MADYLTICQDVARECGIAGGADASPKPTAVTGQIGELNRVVNWVADAYTEIQGARDWRWLHKKFTVDTVDGTDVYASGAVTDSDAAATITRFKAWHVDDPINPPKQFLKSSGTGSEVFLAFVKWPYFEHLYKTGSLQDQKSQPIHITVNRKDELQLGLTPDAVYTVTGYYLRSAQILAANTDTPEMPSDYHSLIKYQAMEYYGIFESAPEIIARAQFGMRRIMNQLKRNQEAPFRIAGYLA</sequence>
<dbReference type="EMBL" id="NVWI01000018">
    <property type="protein sequence ID" value="PCJ39143.1"/>
    <property type="molecule type" value="Genomic_DNA"/>
</dbReference>
<dbReference type="Proteomes" id="UP000228987">
    <property type="component" value="Unassembled WGS sequence"/>
</dbReference>
<accession>A0A2A5C5V6</accession>